<dbReference type="Gene3D" id="1.25.40.10">
    <property type="entry name" value="Tetratricopeptide repeat domain"/>
    <property type="match status" value="1"/>
</dbReference>
<name>C0GF24_DETAL</name>
<dbReference type="SMART" id="SM00028">
    <property type="entry name" value="TPR"/>
    <property type="match status" value="2"/>
</dbReference>
<evidence type="ECO:0000313" key="3">
    <source>
        <dbReference type="Proteomes" id="UP000006443"/>
    </source>
</evidence>
<sequence>MKDVGQKKETGGVLIHGNIVPFEQDAGFYLQKGMFYYQKNKPDKALRFFQRAVAAEPDNAFNHYNLACMLSKLGRLKEANRIFLHIIAELDDTLGDCYFLLGINYGLLEDMDKSREYLIRYLQAEPDGEMSFEAMELLDALDEDGSLEELSPNYVERDLFLDRVLETGSTEELVQLFNSNKGFRKALANRLYHESDEFKEEILHFYGKIGGDAACKVLRRFVKNPWIKERFRQLALLELKNMGYDGKVQTFQEGRITELDLDNYAFNMPVWKKEWQQVVDCAMQNMRKSNCYEDGFFEDIQAIWLDYINTVYPETPRIVKVETWAAALEYSLARFHFLSLTQKELADEYKVSSSSISSRFREINKALDLDEKAHRNMMAYLRSDFLK</sequence>
<dbReference type="InterPro" id="IPR011990">
    <property type="entry name" value="TPR-like_helical_dom_sf"/>
</dbReference>
<evidence type="ECO:0000256" key="1">
    <source>
        <dbReference type="PROSITE-ProRule" id="PRU00339"/>
    </source>
</evidence>
<dbReference type="SUPFAM" id="SSF48452">
    <property type="entry name" value="TPR-like"/>
    <property type="match status" value="1"/>
</dbReference>
<dbReference type="eggNOG" id="COG0457">
    <property type="taxonomic scope" value="Bacteria"/>
</dbReference>
<reference evidence="2 3" key="1">
    <citation type="submission" date="2009-02" db="EMBL/GenBank/DDBJ databases">
        <title>Sequencing of the draft genome and assembly of Dethiobacter alkaliphilus AHT 1.</title>
        <authorList>
            <consortium name="US DOE Joint Genome Institute (JGI-PGF)"/>
            <person name="Lucas S."/>
            <person name="Copeland A."/>
            <person name="Lapidus A."/>
            <person name="Glavina del Rio T."/>
            <person name="Dalin E."/>
            <person name="Tice H."/>
            <person name="Bruce D."/>
            <person name="Goodwin L."/>
            <person name="Pitluck S."/>
            <person name="Larimer F."/>
            <person name="Land M.L."/>
            <person name="Hauser L."/>
            <person name="Muyzer G."/>
        </authorList>
    </citation>
    <scope>NUCLEOTIDE SEQUENCE [LARGE SCALE GENOMIC DNA]</scope>
    <source>
        <strain evidence="2 3">AHT 1</strain>
    </source>
</reference>
<protein>
    <submittedName>
        <fullName evidence="2">Tetratricopeptide TPR_2 repeat protein</fullName>
    </submittedName>
</protein>
<dbReference type="STRING" id="555088.DealDRAFT_1083"/>
<accession>C0GF24</accession>
<dbReference type="AlphaFoldDB" id="C0GF24"/>
<dbReference type="Proteomes" id="UP000006443">
    <property type="component" value="Unassembled WGS sequence"/>
</dbReference>
<dbReference type="EMBL" id="ACJM01000004">
    <property type="protein sequence ID" value="EEG78206.1"/>
    <property type="molecule type" value="Genomic_DNA"/>
</dbReference>
<organism evidence="2 3">
    <name type="scientific">Dethiobacter alkaliphilus AHT 1</name>
    <dbReference type="NCBI Taxonomy" id="555088"/>
    <lineage>
        <taxon>Bacteria</taxon>
        <taxon>Bacillati</taxon>
        <taxon>Bacillota</taxon>
        <taxon>Dethiobacteria</taxon>
        <taxon>Dethiobacterales</taxon>
        <taxon>Dethiobacteraceae</taxon>
        <taxon>Dethiobacter</taxon>
    </lineage>
</organism>
<dbReference type="PROSITE" id="PS50005">
    <property type="entry name" value="TPR"/>
    <property type="match status" value="1"/>
</dbReference>
<keyword evidence="3" id="KW-1185">Reference proteome</keyword>
<gene>
    <name evidence="2" type="ORF">DealDRAFT_1083</name>
</gene>
<feature type="repeat" description="TPR" evidence="1">
    <location>
        <begin position="26"/>
        <end position="59"/>
    </location>
</feature>
<comment type="caution">
    <text evidence="2">The sequence shown here is derived from an EMBL/GenBank/DDBJ whole genome shotgun (WGS) entry which is preliminary data.</text>
</comment>
<keyword evidence="1" id="KW-0802">TPR repeat</keyword>
<dbReference type="Pfam" id="PF13431">
    <property type="entry name" value="TPR_17"/>
    <property type="match status" value="1"/>
</dbReference>
<proteinExistence type="predicted"/>
<dbReference type="Pfam" id="PF13181">
    <property type="entry name" value="TPR_8"/>
    <property type="match status" value="1"/>
</dbReference>
<dbReference type="RefSeq" id="WP_008515573.1">
    <property type="nucleotide sequence ID" value="NZ_ACJM01000004.1"/>
</dbReference>
<dbReference type="InterPro" id="IPR019734">
    <property type="entry name" value="TPR_rpt"/>
</dbReference>
<evidence type="ECO:0000313" key="2">
    <source>
        <dbReference type="EMBL" id="EEG78206.1"/>
    </source>
</evidence>
<dbReference type="PROSITE" id="PS50293">
    <property type="entry name" value="TPR_REGION"/>
    <property type="match status" value="1"/>
</dbReference>